<evidence type="ECO:0000313" key="7">
    <source>
        <dbReference type="EMBL" id="WYJ89830.1"/>
    </source>
</evidence>
<dbReference type="InterPro" id="IPR007561">
    <property type="entry name" value="Cell_div_SepF/SepF-rel"/>
</dbReference>
<gene>
    <name evidence="5" type="primary">sepF</name>
    <name evidence="7" type="ORF">A5888_001556</name>
</gene>
<evidence type="ECO:0000256" key="6">
    <source>
        <dbReference type="SAM" id="MobiDB-lite"/>
    </source>
</evidence>
<evidence type="ECO:0000256" key="3">
    <source>
        <dbReference type="ARBA" id="ARBA00023306"/>
    </source>
</evidence>
<reference evidence="7" key="2">
    <citation type="submission" date="2024-03" db="EMBL/GenBank/DDBJ databases">
        <title>The Genome Sequence of Enterococcus sp. DIV0242b.</title>
        <authorList>
            <consortium name="The Broad Institute Genomics Platform"/>
            <consortium name="The Broad Institute Microbial Omics Core"/>
            <consortium name="The Broad Institute Genomic Center for Infectious Diseases"/>
            <person name="Earl A."/>
            <person name="Manson A."/>
            <person name="Gilmore M."/>
            <person name="Schwartman J."/>
            <person name="Shea T."/>
            <person name="Abouelleil A."/>
            <person name="Cao P."/>
            <person name="Chapman S."/>
            <person name="Cusick C."/>
            <person name="Young S."/>
            <person name="Neafsey D."/>
            <person name="Nusbaum C."/>
            <person name="Birren B."/>
        </authorList>
    </citation>
    <scope>NUCLEOTIDE SEQUENCE</scope>
    <source>
        <strain evidence="7">9E7_DIV0242</strain>
    </source>
</reference>
<feature type="compositionally biased region" description="Low complexity" evidence="6">
    <location>
        <begin position="56"/>
        <end position="79"/>
    </location>
</feature>
<comment type="similarity">
    <text evidence="5">Belongs to the SepF family.</text>
</comment>
<protein>
    <recommendedName>
        <fullName evidence="5">Cell division protein SepF</fullName>
    </recommendedName>
</protein>
<evidence type="ECO:0000256" key="4">
    <source>
        <dbReference type="ARBA" id="ARBA00044936"/>
    </source>
</evidence>
<keyword evidence="2 5" id="KW-0717">Septation</keyword>
<feature type="compositionally biased region" description="Basic and acidic residues" evidence="6">
    <location>
        <begin position="85"/>
        <end position="99"/>
    </location>
</feature>
<name>A0AAQ3VY65_9ENTE</name>
<evidence type="ECO:0000256" key="2">
    <source>
        <dbReference type="ARBA" id="ARBA00023210"/>
    </source>
</evidence>
<dbReference type="Proteomes" id="UP000195141">
    <property type="component" value="Chromosome"/>
</dbReference>
<comment type="subcellular location">
    <subcellularLocation>
        <location evidence="5">Cytoplasm</location>
    </subcellularLocation>
    <text evidence="5">Localizes to the division site, in a FtsZ-dependent manner.</text>
</comment>
<dbReference type="InterPro" id="IPR038594">
    <property type="entry name" value="SepF-like_sf"/>
</dbReference>
<dbReference type="Gene3D" id="3.30.110.150">
    <property type="entry name" value="SepF-like protein"/>
    <property type="match status" value="1"/>
</dbReference>
<keyword evidence="5" id="KW-0963">Cytoplasm</keyword>
<dbReference type="HAMAP" id="MF_01197">
    <property type="entry name" value="SepF"/>
    <property type="match status" value="1"/>
</dbReference>
<keyword evidence="1 5" id="KW-0132">Cell division</keyword>
<dbReference type="GO" id="GO:0000917">
    <property type="term" value="P:division septum assembly"/>
    <property type="evidence" value="ECO:0007669"/>
    <property type="project" value="UniProtKB-KW"/>
</dbReference>
<feature type="region of interest" description="Disordered" evidence="6">
    <location>
        <begin position="31"/>
        <end position="114"/>
    </location>
</feature>
<reference evidence="7" key="1">
    <citation type="submission" date="2017-05" db="EMBL/GenBank/DDBJ databases">
        <authorList>
            <consortium name="The Broad Institute Genomics Platform"/>
            <consortium name="The Broad Institute Genomic Center for Infectious Diseases"/>
            <person name="Earl A."/>
            <person name="Manson A."/>
            <person name="Schwartman J."/>
            <person name="Gilmore M."/>
            <person name="Abouelleil A."/>
            <person name="Cao P."/>
            <person name="Chapman S."/>
            <person name="Cusick C."/>
            <person name="Shea T."/>
            <person name="Young S."/>
            <person name="Neafsey D."/>
            <person name="Nusbaum C."/>
            <person name="Birren B."/>
        </authorList>
    </citation>
    <scope>NUCLEOTIDE SEQUENCE</scope>
    <source>
        <strain evidence="7">9E7_DIV0242</strain>
    </source>
</reference>
<sequence length="230" mass="26397">MSAEDYLEVRKGGESMSIFNKNALSNFFGLSGEDEYEDSYDSYSEQQTAVNEQPRVRQQQQRPRVQQQAVPQQQTVQRQAYSDSETLKERPSARYRSTEKYQNPNSGSHQTRSYNEKKVVSMRNSNTSSVPQENNRYGEPMKISIIEPRVYSEAMNIAKHIIVEEAVLINFHLLEESQARRIVDFITGTVYALDGDIQRVGDEIFLCTPPNMEIDSATAQSLAKKQMFDF</sequence>
<organism evidence="7 8">
    <name type="scientific">Candidatus Enterococcus clewellii</name>
    <dbReference type="NCBI Taxonomy" id="1834193"/>
    <lineage>
        <taxon>Bacteria</taxon>
        <taxon>Bacillati</taxon>
        <taxon>Bacillota</taxon>
        <taxon>Bacilli</taxon>
        <taxon>Lactobacillales</taxon>
        <taxon>Enterococcaceae</taxon>
        <taxon>Enterococcus</taxon>
    </lineage>
</organism>
<dbReference type="EMBL" id="CP147247">
    <property type="protein sequence ID" value="WYJ89830.1"/>
    <property type="molecule type" value="Genomic_DNA"/>
</dbReference>
<dbReference type="PANTHER" id="PTHR35798">
    <property type="entry name" value="CELL DIVISION PROTEIN SEPF"/>
    <property type="match status" value="1"/>
</dbReference>
<dbReference type="GO" id="GO:0005737">
    <property type="term" value="C:cytoplasm"/>
    <property type="evidence" value="ECO:0007669"/>
    <property type="project" value="UniProtKB-SubCell"/>
</dbReference>
<keyword evidence="3 5" id="KW-0131">Cell cycle</keyword>
<evidence type="ECO:0000313" key="8">
    <source>
        <dbReference type="Proteomes" id="UP000195141"/>
    </source>
</evidence>
<comment type="function">
    <text evidence="4 5">Cell division protein that is part of the divisome complex and is recruited early to the Z-ring. Probably stimulates Z-ring formation, perhaps through the cross-linking of FtsZ protofilaments. Its function overlaps with FtsA.</text>
</comment>
<comment type="subunit">
    <text evidence="5">Homodimer. Interacts with FtsZ.</text>
</comment>
<proteinExistence type="inferred from homology"/>
<dbReference type="GO" id="GO:0043093">
    <property type="term" value="P:FtsZ-dependent cytokinesis"/>
    <property type="evidence" value="ECO:0007669"/>
    <property type="project" value="UniProtKB-UniRule"/>
</dbReference>
<dbReference type="AlphaFoldDB" id="A0AAQ3VY65"/>
<dbReference type="PANTHER" id="PTHR35798:SF1">
    <property type="entry name" value="CELL DIVISION PROTEIN SEPF"/>
    <property type="match status" value="1"/>
</dbReference>
<evidence type="ECO:0000256" key="1">
    <source>
        <dbReference type="ARBA" id="ARBA00022618"/>
    </source>
</evidence>
<evidence type="ECO:0000256" key="5">
    <source>
        <dbReference type="HAMAP-Rule" id="MF_01197"/>
    </source>
</evidence>
<accession>A0AAQ3VY65</accession>
<keyword evidence="8" id="KW-1185">Reference proteome</keyword>
<dbReference type="InterPro" id="IPR023052">
    <property type="entry name" value="Cell_div_SepF"/>
</dbReference>
<dbReference type="Pfam" id="PF04472">
    <property type="entry name" value="SepF"/>
    <property type="match status" value="1"/>
</dbReference>
<feature type="compositionally biased region" description="Polar residues" evidence="6">
    <location>
        <begin position="100"/>
        <end position="113"/>
    </location>
</feature>